<dbReference type="InterPro" id="IPR013786">
    <property type="entry name" value="AcylCoA_DH/ox_N"/>
</dbReference>
<dbReference type="AlphaFoldDB" id="A0A6C7EA40"/>
<evidence type="ECO:0000313" key="5">
    <source>
        <dbReference type="EMBL" id="BAN02005.1"/>
    </source>
</evidence>
<dbReference type="Gene3D" id="1.10.540.10">
    <property type="entry name" value="Acyl-CoA dehydrogenase/oxidase, N-terminal domain"/>
    <property type="match status" value="1"/>
</dbReference>
<feature type="domain" description="Acyl-CoA dehydrogenase/oxidase N-terminal" evidence="3">
    <location>
        <begin position="11"/>
        <end position="83"/>
    </location>
</feature>
<dbReference type="InterPro" id="IPR036250">
    <property type="entry name" value="AcylCo_DH-like_C"/>
</dbReference>
<sequence>MMTHDDCIRAARNLAPLLSEKARDGEIARRPLDDVIEAARDSGLFSMMVPKRYGGHELDVDTFFEVVLILSEADAAMGWLIGFYIEHAFWLAEYPEAVQDEAYGDADHVLAPAALNIAGGTATPTDGGYLVNGRWSWGTGIVHATWVIAGCIAMDADGGATPMMFLLPRDEVDTIDTWHISGMCSTGSLDFTIDDVFVPEDRAVPFLGLLDGSWGIAARNDAPLYSTPLVPILALAAGLPCLGAARGARAAFGEQVKEKIGATGMVKGEGNFGLIAEASLSIDAAELLMRDSLAKLLAHRHDAGVDERSAWVSQIAHAVFMCRTATNTIASLVGASGAMLDNPIQRFARDINTASNHVVFERESRYGDHARQLFGQPITNQLV</sequence>
<dbReference type="PIRSF" id="PIRSF016578">
    <property type="entry name" value="HsaA"/>
    <property type="match status" value="1"/>
</dbReference>
<dbReference type="InterPro" id="IPR013107">
    <property type="entry name" value="Acyl-CoA_DH_C"/>
</dbReference>
<dbReference type="Pfam" id="PF02771">
    <property type="entry name" value="Acyl-CoA_dh_N"/>
    <property type="match status" value="1"/>
</dbReference>
<dbReference type="EMBL" id="AP012057">
    <property type="protein sequence ID" value="BAN02005.1"/>
    <property type="molecule type" value="Genomic_DNA"/>
</dbReference>
<evidence type="ECO:0000259" key="3">
    <source>
        <dbReference type="Pfam" id="PF02771"/>
    </source>
</evidence>
<dbReference type="InterPro" id="IPR050741">
    <property type="entry name" value="Acyl-CoA_dehydrogenase"/>
</dbReference>
<dbReference type="InterPro" id="IPR037069">
    <property type="entry name" value="AcylCoA_DH/ox_N_sf"/>
</dbReference>
<dbReference type="KEGG" id="aym:YM304_16910"/>
<evidence type="ECO:0000256" key="2">
    <source>
        <dbReference type="ARBA" id="ARBA00049661"/>
    </source>
</evidence>
<dbReference type="PANTHER" id="PTHR48083:SF2">
    <property type="entry name" value="MEDIUM-CHAIN SPECIFIC ACYL-COA DEHYDROGENASE, MITOCHONDRIAL"/>
    <property type="match status" value="1"/>
</dbReference>
<reference evidence="5 6" key="1">
    <citation type="journal article" date="2013" name="Int. J. Syst. Evol. Microbiol.">
        <title>Ilumatobacter nonamiense sp. nov. and Ilumatobacter coccineum sp. nov., isolated from seashore sand.</title>
        <authorList>
            <person name="Matsumoto A."/>
            <person name="Kasai H."/>
            <person name="Matsuo Y."/>
            <person name="Shizuri Y."/>
            <person name="Ichikawa N."/>
            <person name="Fujita N."/>
            <person name="Omura S."/>
            <person name="Takahashi Y."/>
        </authorList>
    </citation>
    <scope>NUCLEOTIDE SEQUENCE [LARGE SCALE GENOMIC DNA]</scope>
    <source>
        <strain evidence="6">NBRC 103263 / KCTC 29153 / YM16-304</strain>
    </source>
</reference>
<accession>A0A6C7EA40</accession>
<gene>
    <name evidence="5" type="ORF">YM304_16910</name>
</gene>
<dbReference type="PANTHER" id="PTHR48083">
    <property type="entry name" value="MEDIUM-CHAIN SPECIFIC ACYL-COA DEHYDROGENASE, MITOCHONDRIAL-RELATED"/>
    <property type="match status" value="1"/>
</dbReference>
<dbReference type="OrthoDB" id="3404950at2"/>
<name>A0A6C7EA40_ILUCY</name>
<keyword evidence="1" id="KW-0560">Oxidoreductase</keyword>
<evidence type="ECO:0000259" key="4">
    <source>
        <dbReference type="Pfam" id="PF08028"/>
    </source>
</evidence>
<dbReference type="InterPro" id="IPR009100">
    <property type="entry name" value="AcylCoA_DH/oxidase_NM_dom_sf"/>
</dbReference>
<evidence type="ECO:0000256" key="1">
    <source>
        <dbReference type="ARBA" id="ARBA00023002"/>
    </source>
</evidence>
<dbReference type="GO" id="GO:0003995">
    <property type="term" value="F:acyl-CoA dehydrogenase activity"/>
    <property type="evidence" value="ECO:0007669"/>
    <property type="project" value="TreeGrafter"/>
</dbReference>
<keyword evidence="6" id="KW-1185">Reference proteome</keyword>
<dbReference type="SUPFAM" id="SSF47203">
    <property type="entry name" value="Acyl-CoA dehydrogenase C-terminal domain-like"/>
    <property type="match status" value="1"/>
</dbReference>
<proteinExistence type="inferred from homology"/>
<dbReference type="SUPFAM" id="SSF56645">
    <property type="entry name" value="Acyl-CoA dehydrogenase NM domain-like"/>
    <property type="match status" value="1"/>
</dbReference>
<dbReference type="GO" id="GO:0005737">
    <property type="term" value="C:cytoplasm"/>
    <property type="evidence" value="ECO:0007669"/>
    <property type="project" value="TreeGrafter"/>
</dbReference>
<feature type="domain" description="Acyl-CoA dehydrogenase C-terminal" evidence="4">
    <location>
        <begin position="236"/>
        <end position="361"/>
    </location>
</feature>
<dbReference type="Pfam" id="PF08028">
    <property type="entry name" value="Acyl-CoA_dh_2"/>
    <property type="match status" value="1"/>
</dbReference>
<protein>
    <submittedName>
        <fullName evidence="5">Pigment production hydroxylase</fullName>
    </submittedName>
</protein>
<comment type="similarity">
    <text evidence="2">Belongs to the HpaH/HsaA monooxygenase family.</text>
</comment>
<dbReference type="InterPro" id="IPR046373">
    <property type="entry name" value="Acyl-CoA_Oxase/DH_mid-dom_sf"/>
</dbReference>
<dbReference type="Proteomes" id="UP000011863">
    <property type="component" value="Chromosome"/>
</dbReference>
<dbReference type="RefSeq" id="WP_015441252.1">
    <property type="nucleotide sequence ID" value="NC_020520.1"/>
</dbReference>
<evidence type="ECO:0000313" key="6">
    <source>
        <dbReference type="Proteomes" id="UP000011863"/>
    </source>
</evidence>
<dbReference type="Gene3D" id="1.20.140.10">
    <property type="entry name" value="Butyryl-CoA Dehydrogenase, subunit A, domain 3"/>
    <property type="match status" value="1"/>
</dbReference>
<dbReference type="GO" id="GO:0033539">
    <property type="term" value="P:fatty acid beta-oxidation using acyl-CoA dehydrogenase"/>
    <property type="evidence" value="ECO:0007669"/>
    <property type="project" value="TreeGrafter"/>
</dbReference>
<dbReference type="GO" id="GO:0050660">
    <property type="term" value="F:flavin adenine dinucleotide binding"/>
    <property type="evidence" value="ECO:0007669"/>
    <property type="project" value="InterPro"/>
</dbReference>
<organism evidence="5 6">
    <name type="scientific">Ilumatobacter coccineus (strain NBRC 103263 / KCTC 29153 / YM16-304)</name>
    <dbReference type="NCBI Taxonomy" id="1313172"/>
    <lineage>
        <taxon>Bacteria</taxon>
        <taxon>Bacillati</taxon>
        <taxon>Actinomycetota</taxon>
        <taxon>Acidimicrobiia</taxon>
        <taxon>Acidimicrobiales</taxon>
        <taxon>Ilumatobacteraceae</taxon>
        <taxon>Ilumatobacter</taxon>
    </lineage>
</organism>
<dbReference type="Gene3D" id="2.40.110.10">
    <property type="entry name" value="Butyryl-CoA Dehydrogenase, subunit A, domain 2"/>
    <property type="match status" value="1"/>
</dbReference>